<protein>
    <recommendedName>
        <fullName evidence="1">DNA-directed DNA polymerase</fullName>
        <ecNumber evidence="1">2.7.7.7</ecNumber>
    </recommendedName>
</protein>
<proteinExistence type="predicted"/>
<dbReference type="AlphaFoldDB" id="A0A443ZJL9"/>
<dbReference type="InterPro" id="IPR042087">
    <property type="entry name" value="DNA_pol_B_thumb"/>
</dbReference>
<keyword evidence="4" id="KW-0239">DNA-directed DNA polymerase</keyword>
<dbReference type="Gene3D" id="1.10.132.60">
    <property type="entry name" value="DNA polymerase family B, C-terminal domain"/>
    <property type="match status" value="1"/>
</dbReference>
<evidence type="ECO:0000256" key="3">
    <source>
        <dbReference type="ARBA" id="ARBA00022695"/>
    </source>
</evidence>
<dbReference type="EC" id="2.7.7.7" evidence="1"/>
<gene>
    <name evidence="5" type="ORF">DM813_22680</name>
</gene>
<organism evidence="5 6">
    <name type="scientific">Pseudomonas alkylphenolica</name>
    <dbReference type="NCBI Taxonomy" id="237609"/>
    <lineage>
        <taxon>Bacteria</taxon>
        <taxon>Pseudomonadati</taxon>
        <taxon>Pseudomonadota</taxon>
        <taxon>Gammaproteobacteria</taxon>
        <taxon>Pseudomonadales</taxon>
        <taxon>Pseudomonadaceae</taxon>
        <taxon>Pseudomonas</taxon>
    </lineage>
</organism>
<dbReference type="GO" id="GO:0003887">
    <property type="term" value="F:DNA-directed DNA polymerase activity"/>
    <property type="evidence" value="ECO:0007669"/>
    <property type="project" value="UniProtKB-KW"/>
</dbReference>
<evidence type="ECO:0000313" key="6">
    <source>
        <dbReference type="Proteomes" id="UP000288983"/>
    </source>
</evidence>
<dbReference type="EMBL" id="QJRG01000048">
    <property type="protein sequence ID" value="RWU19125.1"/>
    <property type="molecule type" value="Genomic_DNA"/>
</dbReference>
<name>A0A443ZJL9_9PSED</name>
<accession>A0A443ZJL9</accession>
<evidence type="ECO:0000313" key="5">
    <source>
        <dbReference type="EMBL" id="RWU19125.1"/>
    </source>
</evidence>
<evidence type="ECO:0000256" key="2">
    <source>
        <dbReference type="ARBA" id="ARBA00022679"/>
    </source>
</evidence>
<keyword evidence="3" id="KW-0548">Nucleotidyltransferase</keyword>
<dbReference type="Proteomes" id="UP000288983">
    <property type="component" value="Unassembled WGS sequence"/>
</dbReference>
<keyword evidence="2" id="KW-0808">Transferase</keyword>
<evidence type="ECO:0000256" key="1">
    <source>
        <dbReference type="ARBA" id="ARBA00012417"/>
    </source>
</evidence>
<evidence type="ECO:0000256" key="4">
    <source>
        <dbReference type="ARBA" id="ARBA00022932"/>
    </source>
</evidence>
<reference evidence="5 6" key="1">
    <citation type="submission" date="2018-06" db="EMBL/GenBank/DDBJ databases">
        <title>Bacteria isolated from soil of Wuhan.</title>
        <authorList>
            <person name="Wei X."/>
            <person name="Chunhua H."/>
        </authorList>
    </citation>
    <scope>NUCLEOTIDE SEQUENCE [LARGE SCALE GENOMIC DNA]</scope>
    <source>
        <strain evidence="6">xwS2</strain>
    </source>
</reference>
<sequence length="82" mass="9508">MTAAGGKSWHFRYSWAGKQKHMSLCTYPLGKLSIYTIKRHDLHAQIDCQHYLSRQLQPVADAILPFDNDDFSRLTGRQLLLF</sequence>
<comment type="caution">
    <text evidence="5">The sequence shown here is derived from an EMBL/GenBank/DDBJ whole genome shotgun (WGS) entry which is preliminary data.</text>
</comment>